<dbReference type="GO" id="GO:0010333">
    <property type="term" value="F:terpene synthase activity"/>
    <property type="evidence" value="ECO:0007669"/>
    <property type="project" value="InterPro"/>
</dbReference>
<dbReference type="SUPFAM" id="SSF48239">
    <property type="entry name" value="Terpenoid cyclases/Protein prenyltransferases"/>
    <property type="match status" value="1"/>
</dbReference>
<proteinExistence type="predicted"/>
<dbReference type="Pfam" id="PF01397">
    <property type="entry name" value="Terpene_synth"/>
    <property type="match status" value="1"/>
</dbReference>
<feature type="domain" description="Terpene synthase N-terminal" evidence="1">
    <location>
        <begin position="10"/>
        <end position="61"/>
    </location>
</feature>
<name>A0A2U1ND35_ARTAN</name>
<dbReference type="Gene3D" id="1.50.10.130">
    <property type="entry name" value="Terpene synthase, N-terminal domain"/>
    <property type="match status" value="1"/>
</dbReference>
<dbReference type="AlphaFoldDB" id="A0A2U1ND35"/>
<dbReference type="InterPro" id="IPR036965">
    <property type="entry name" value="Terpene_synth_N_sf"/>
</dbReference>
<organism evidence="2 3">
    <name type="scientific">Artemisia annua</name>
    <name type="common">Sweet wormwood</name>
    <dbReference type="NCBI Taxonomy" id="35608"/>
    <lineage>
        <taxon>Eukaryota</taxon>
        <taxon>Viridiplantae</taxon>
        <taxon>Streptophyta</taxon>
        <taxon>Embryophyta</taxon>
        <taxon>Tracheophyta</taxon>
        <taxon>Spermatophyta</taxon>
        <taxon>Magnoliopsida</taxon>
        <taxon>eudicotyledons</taxon>
        <taxon>Gunneridae</taxon>
        <taxon>Pentapetalae</taxon>
        <taxon>asterids</taxon>
        <taxon>campanulids</taxon>
        <taxon>Asterales</taxon>
        <taxon>Asteraceae</taxon>
        <taxon>Asteroideae</taxon>
        <taxon>Anthemideae</taxon>
        <taxon>Artemisiinae</taxon>
        <taxon>Artemisia</taxon>
    </lineage>
</organism>
<gene>
    <name evidence="2" type="ORF">CTI12_AA282150</name>
</gene>
<dbReference type="EMBL" id="PKPP01003089">
    <property type="protein sequence ID" value="PWA71396.1"/>
    <property type="molecule type" value="Genomic_DNA"/>
</dbReference>
<dbReference type="InterPro" id="IPR008930">
    <property type="entry name" value="Terpenoid_cyclase/PrenylTrfase"/>
</dbReference>
<evidence type="ECO:0000313" key="2">
    <source>
        <dbReference type="EMBL" id="PWA71396.1"/>
    </source>
</evidence>
<dbReference type="Proteomes" id="UP000245207">
    <property type="component" value="Unassembled WGS sequence"/>
</dbReference>
<accession>A0A2U1ND35</accession>
<reference evidence="2 3" key="1">
    <citation type="journal article" date="2018" name="Mol. Plant">
        <title>The genome of Artemisia annua provides insight into the evolution of Asteraceae family and artemisinin biosynthesis.</title>
        <authorList>
            <person name="Shen Q."/>
            <person name="Zhang L."/>
            <person name="Liao Z."/>
            <person name="Wang S."/>
            <person name="Yan T."/>
            <person name="Shi P."/>
            <person name="Liu M."/>
            <person name="Fu X."/>
            <person name="Pan Q."/>
            <person name="Wang Y."/>
            <person name="Lv Z."/>
            <person name="Lu X."/>
            <person name="Zhang F."/>
            <person name="Jiang W."/>
            <person name="Ma Y."/>
            <person name="Chen M."/>
            <person name="Hao X."/>
            <person name="Li L."/>
            <person name="Tang Y."/>
            <person name="Lv G."/>
            <person name="Zhou Y."/>
            <person name="Sun X."/>
            <person name="Brodelius P.E."/>
            <person name="Rose J.K.C."/>
            <person name="Tang K."/>
        </authorList>
    </citation>
    <scope>NUCLEOTIDE SEQUENCE [LARGE SCALE GENOMIC DNA]</scope>
    <source>
        <strain evidence="3">cv. Huhao1</strain>
        <tissue evidence="2">Leaf</tissue>
    </source>
</reference>
<comment type="caution">
    <text evidence="2">The sequence shown here is derived from an EMBL/GenBank/DDBJ whole genome shotgun (WGS) entry which is preliminary data.</text>
</comment>
<keyword evidence="3" id="KW-1185">Reference proteome</keyword>
<protein>
    <submittedName>
        <fullName evidence="2">Camphene synthase</fullName>
    </submittedName>
</protein>
<sequence length="87" mass="10515">MEHIGFKFKALGFRLLRHNGYHITQDIFEDIKEETSNFKGYLIEDIFSMLNLYETSYHSFDQMYDKYDASYHSFDQMNNKKPRTSLI</sequence>
<evidence type="ECO:0000259" key="1">
    <source>
        <dbReference type="Pfam" id="PF01397"/>
    </source>
</evidence>
<evidence type="ECO:0000313" key="3">
    <source>
        <dbReference type="Proteomes" id="UP000245207"/>
    </source>
</evidence>
<dbReference type="InterPro" id="IPR001906">
    <property type="entry name" value="Terpene_synth_N"/>
</dbReference>